<dbReference type="Pfam" id="PF01161">
    <property type="entry name" value="PBP"/>
    <property type="match status" value="1"/>
</dbReference>
<sequence length="203" mass="22444">MRPKTAAIVVLLSISLAQSEEDPILKQKFEEHGLVPDVIGKAPGRLVKVYYGENGTLQPGEVLPQDQIQGEPEKVSWEADPDELYTLIMTDIDAPSKENRSDGDEKRWLVVNIPGYGLAEGEVRSPYEPPQPAAGTGLHRFIFLVYKQSQTLNSTDEDPEPETTTGESETSTPWTINDFARVNELGDPIAGNFFRVEGMATEE</sequence>
<dbReference type="AlphaFoldDB" id="A0AAJ6QTY2"/>
<gene>
    <name evidence="4" type="primary">LOC100901121</name>
</gene>
<evidence type="ECO:0000256" key="1">
    <source>
        <dbReference type="SAM" id="MobiDB-lite"/>
    </source>
</evidence>
<dbReference type="RefSeq" id="XP_003743877.1">
    <property type="nucleotide sequence ID" value="XM_003743829.1"/>
</dbReference>
<feature type="chain" id="PRO_5042565792" evidence="2">
    <location>
        <begin position="20"/>
        <end position="203"/>
    </location>
</feature>
<dbReference type="InterPro" id="IPR035810">
    <property type="entry name" value="PEBP_euk"/>
</dbReference>
<dbReference type="InterPro" id="IPR008914">
    <property type="entry name" value="PEBP"/>
</dbReference>
<dbReference type="KEGG" id="goe:100901121"/>
<accession>A0AAJ6QTY2</accession>
<keyword evidence="2" id="KW-0732">Signal</keyword>
<dbReference type="GeneID" id="100901121"/>
<evidence type="ECO:0000313" key="4">
    <source>
        <dbReference type="RefSeq" id="XP_003743877.1"/>
    </source>
</evidence>
<reference evidence="4" key="1">
    <citation type="submission" date="2025-08" db="UniProtKB">
        <authorList>
            <consortium name="RefSeq"/>
        </authorList>
    </citation>
    <scope>IDENTIFICATION</scope>
</reference>
<evidence type="ECO:0000256" key="2">
    <source>
        <dbReference type="SAM" id="SignalP"/>
    </source>
</evidence>
<protein>
    <submittedName>
        <fullName evidence="4">Protein D2</fullName>
    </submittedName>
</protein>
<proteinExistence type="predicted"/>
<dbReference type="SUPFAM" id="SSF49777">
    <property type="entry name" value="PEBP-like"/>
    <property type="match status" value="1"/>
</dbReference>
<evidence type="ECO:0000313" key="3">
    <source>
        <dbReference type="Proteomes" id="UP000694867"/>
    </source>
</evidence>
<dbReference type="Gene3D" id="3.90.280.10">
    <property type="entry name" value="PEBP-like"/>
    <property type="match status" value="1"/>
</dbReference>
<dbReference type="PANTHER" id="PTHR11362:SF82">
    <property type="entry name" value="PHOSPHATIDYLETHANOLAMINE-BINDING PROTEIN 4"/>
    <property type="match status" value="1"/>
</dbReference>
<keyword evidence="3" id="KW-1185">Reference proteome</keyword>
<dbReference type="Proteomes" id="UP000694867">
    <property type="component" value="Unplaced"/>
</dbReference>
<feature type="signal peptide" evidence="2">
    <location>
        <begin position="1"/>
        <end position="19"/>
    </location>
</feature>
<dbReference type="PANTHER" id="PTHR11362">
    <property type="entry name" value="PHOSPHATIDYLETHANOLAMINE-BINDING PROTEIN"/>
    <property type="match status" value="1"/>
</dbReference>
<feature type="region of interest" description="Disordered" evidence="1">
    <location>
        <begin position="151"/>
        <end position="175"/>
    </location>
</feature>
<feature type="compositionally biased region" description="Low complexity" evidence="1">
    <location>
        <begin position="162"/>
        <end position="173"/>
    </location>
</feature>
<dbReference type="InterPro" id="IPR036610">
    <property type="entry name" value="PEBP-like_sf"/>
</dbReference>
<organism evidence="3 4">
    <name type="scientific">Galendromus occidentalis</name>
    <name type="common">western predatory mite</name>
    <dbReference type="NCBI Taxonomy" id="34638"/>
    <lineage>
        <taxon>Eukaryota</taxon>
        <taxon>Metazoa</taxon>
        <taxon>Ecdysozoa</taxon>
        <taxon>Arthropoda</taxon>
        <taxon>Chelicerata</taxon>
        <taxon>Arachnida</taxon>
        <taxon>Acari</taxon>
        <taxon>Parasitiformes</taxon>
        <taxon>Mesostigmata</taxon>
        <taxon>Gamasina</taxon>
        <taxon>Phytoseioidea</taxon>
        <taxon>Phytoseiidae</taxon>
        <taxon>Typhlodrominae</taxon>
        <taxon>Galendromus</taxon>
    </lineage>
</organism>
<name>A0AAJ6QTY2_9ACAR</name>
<dbReference type="CDD" id="cd00866">
    <property type="entry name" value="PEBP_euk"/>
    <property type="match status" value="1"/>
</dbReference>